<dbReference type="NCBIfam" id="TIGR01782">
    <property type="entry name" value="TonB-Xanth-Caul"/>
    <property type="match status" value="1"/>
</dbReference>
<organism evidence="8 9">
    <name type="scientific">Catenovulum adriaticum</name>
    <dbReference type="NCBI Taxonomy" id="2984846"/>
    <lineage>
        <taxon>Bacteria</taxon>
        <taxon>Pseudomonadati</taxon>
        <taxon>Pseudomonadota</taxon>
        <taxon>Gammaproteobacteria</taxon>
        <taxon>Alteromonadales</taxon>
        <taxon>Alteromonadaceae</taxon>
        <taxon>Catenovulum</taxon>
    </lineage>
</organism>
<keyword evidence="2 4" id="KW-0472">Membrane</keyword>
<evidence type="ECO:0000256" key="4">
    <source>
        <dbReference type="RuleBase" id="RU003357"/>
    </source>
</evidence>
<name>A0ABY7ASP0_9ALTE</name>
<feature type="domain" description="TonB-dependent receptor plug" evidence="7">
    <location>
        <begin position="59"/>
        <end position="156"/>
    </location>
</feature>
<evidence type="ECO:0000259" key="7">
    <source>
        <dbReference type="Pfam" id="PF07715"/>
    </source>
</evidence>
<dbReference type="CDD" id="cd01347">
    <property type="entry name" value="ligand_gated_channel"/>
    <property type="match status" value="1"/>
</dbReference>
<protein>
    <submittedName>
        <fullName evidence="8">TonB-dependent receptor</fullName>
    </submittedName>
</protein>
<dbReference type="InterPro" id="IPR000531">
    <property type="entry name" value="Beta-barrel_TonB"/>
</dbReference>
<accession>A0ABY7ASP0</accession>
<feature type="chain" id="PRO_5046958869" evidence="5">
    <location>
        <begin position="26"/>
        <end position="945"/>
    </location>
</feature>
<evidence type="ECO:0000256" key="2">
    <source>
        <dbReference type="ARBA" id="ARBA00023136"/>
    </source>
</evidence>
<dbReference type="Pfam" id="PF00593">
    <property type="entry name" value="TonB_dep_Rec_b-barrel"/>
    <property type="match status" value="1"/>
</dbReference>
<dbReference type="InterPro" id="IPR012910">
    <property type="entry name" value="Plug_dom"/>
</dbReference>
<evidence type="ECO:0000313" key="8">
    <source>
        <dbReference type="EMBL" id="WAJ71686.1"/>
    </source>
</evidence>
<evidence type="ECO:0000256" key="1">
    <source>
        <dbReference type="ARBA" id="ARBA00004442"/>
    </source>
</evidence>
<feature type="domain" description="TonB-dependent receptor-like beta-barrel" evidence="6">
    <location>
        <begin position="461"/>
        <end position="911"/>
    </location>
</feature>
<comment type="subcellular location">
    <subcellularLocation>
        <location evidence="1 4">Cell outer membrane</location>
    </subcellularLocation>
</comment>
<sequence length="945" mass="104330">MKNSIKLSLLALAVSQVLNVQMAQAAEDAQENTAEDQDIEVIAVKGFGGALGKALREKRFASSTVEIISSDDLGTLPDVSITDSLVRLPGIAASRDRGNASRISIRGMGPRLNVATMNNREIVSAEPSRDVRFEQFPAELIDGVEVYKSPLATKAEGGISGLVNMNFVSPLSKDKRLINFGASYMYNTLADDLPDADGGGYKANFSVVDQVSEKFGYAFGLTYQDQPSIEKGVQSWDYNNGVNRGDMNENGKVEDAPWGVMAKSKRGQNERTGGLLILEFQPTESLNIKGDLFYSQFDIKELDDQQGPNDLGNWADEESGPTGFGYDAYHNADLNPVIEDSGDGSEQVIAGVQELGGAQLSIPKWFQKNEMLSAGINVEHIGEIWTTKFDIGMSEASIESVWVNIEPLYVGGDYLVGFNASGDKAQPLMVGGVNDPANYAFSAQQEVWYETSPDVWEPTIETTYATMTGDSQRELTDEMGNINLDFERDLDFGVLSKFAFGARVTDRTKENVQLANWTKTANVDHGLTDFGEAYSIGSDYAFDPSVFGNDPAWQALVDKYQITSDDLEPHLYTFKNWDKVASAAFDGRTAPEDTAVDNISSWKLKEKNTALYVQVEMVGDLAGIPYSGNFGVRYAKTEVESSGHEMVSNGWVQADDGTWYEEIVVSPTTVEHEYDEFLPSLNMIFNITDDSQIRFGAARTLSRPPLLEMRTGFSFSNQTNPPTASGGNPRLNPYIANQIDLGYEYYWGDNSTASINYFFKDLQSHIGLTEGTLSFDGQDYAFTGTMNGEGGVIQGIEVLYQQSFDMLPEPFDGLGIFANYSYTDSDVKEFKPESNPYNLGGLSKHIGSATLWYDKNGFDARFSVNYRSEYTGVNSWDPQLVNLNSSETTADASIGYFVTENLKLTLQAQNLTNESSENYWDNDYSKPAYSVEWGRRYLVGFQYSM</sequence>
<keyword evidence="4" id="KW-0798">TonB box</keyword>
<proteinExistence type="inferred from homology"/>
<dbReference type="SUPFAM" id="SSF56935">
    <property type="entry name" value="Porins"/>
    <property type="match status" value="1"/>
</dbReference>
<evidence type="ECO:0000313" key="9">
    <source>
        <dbReference type="Proteomes" id="UP001163726"/>
    </source>
</evidence>
<evidence type="ECO:0000256" key="5">
    <source>
        <dbReference type="SAM" id="SignalP"/>
    </source>
</evidence>
<dbReference type="RefSeq" id="WP_268076365.1">
    <property type="nucleotide sequence ID" value="NZ_CP109966.1"/>
</dbReference>
<dbReference type="Proteomes" id="UP001163726">
    <property type="component" value="Plasmid pCadTS8_1"/>
</dbReference>
<reference evidence="8" key="1">
    <citation type="submission" date="2022-10" db="EMBL/GenBank/DDBJ databases">
        <title>Catenovulum adriacola sp. nov. isolated in the Harbour of Susak.</title>
        <authorList>
            <person name="Schoch T."/>
            <person name="Reich S.J."/>
            <person name="Stoeferle S."/>
            <person name="Flaiz M."/>
            <person name="Kazda M."/>
            <person name="Riedel C.U."/>
            <person name="Duerre P."/>
        </authorList>
    </citation>
    <scope>NUCLEOTIDE SEQUENCE</scope>
    <source>
        <strain evidence="8">TS8</strain>
        <plasmid evidence="8">pCadTS8_1</plasmid>
    </source>
</reference>
<keyword evidence="8" id="KW-0675">Receptor</keyword>
<dbReference type="InterPro" id="IPR010104">
    <property type="entry name" value="TonB_rcpt_bac"/>
</dbReference>
<dbReference type="InterPro" id="IPR037066">
    <property type="entry name" value="Plug_dom_sf"/>
</dbReference>
<keyword evidence="3" id="KW-0998">Cell outer membrane</keyword>
<dbReference type="Pfam" id="PF07715">
    <property type="entry name" value="Plug"/>
    <property type="match status" value="1"/>
</dbReference>
<dbReference type="InterPro" id="IPR036942">
    <property type="entry name" value="Beta-barrel_TonB_sf"/>
</dbReference>
<evidence type="ECO:0000259" key="6">
    <source>
        <dbReference type="Pfam" id="PF00593"/>
    </source>
</evidence>
<dbReference type="PANTHER" id="PTHR40980:SF3">
    <property type="entry name" value="TONB-DEPENDENT RECEPTOR-LIKE BETA-BARREL DOMAIN-CONTAINING PROTEIN"/>
    <property type="match status" value="1"/>
</dbReference>
<keyword evidence="9" id="KW-1185">Reference proteome</keyword>
<comment type="similarity">
    <text evidence="4">Belongs to the TonB-dependent receptor family.</text>
</comment>
<keyword evidence="5" id="KW-0732">Signal</keyword>
<dbReference type="EMBL" id="CP109966">
    <property type="protein sequence ID" value="WAJ71686.1"/>
    <property type="molecule type" value="Genomic_DNA"/>
</dbReference>
<gene>
    <name evidence="8" type="ORF">OLW01_15200</name>
</gene>
<feature type="signal peptide" evidence="5">
    <location>
        <begin position="1"/>
        <end position="25"/>
    </location>
</feature>
<dbReference type="Gene3D" id="2.40.170.20">
    <property type="entry name" value="TonB-dependent receptor, beta-barrel domain"/>
    <property type="match status" value="1"/>
</dbReference>
<geneLocation type="plasmid" evidence="8 9">
    <name>pCadTS8_1</name>
</geneLocation>
<evidence type="ECO:0000256" key="3">
    <source>
        <dbReference type="ARBA" id="ARBA00023237"/>
    </source>
</evidence>
<keyword evidence="8" id="KW-0614">Plasmid</keyword>
<dbReference type="PANTHER" id="PTHR40980">
    <property type="entry name" value="PLUG DOMAIN-CONTAINING PROTEIN"/>
    <property type="match status" value="1"/>
</dbReference>
<dbReference type="Gene3D" id="2.170.130.10">
    <property type="entry name" value="TonB-dependent receptor, plug domain"/>
    <property type="match status" value="1"/>
</dbReference>